<evidence type="ECO:0000256" key="4">
    <source>
        <dbReference type="PROSITE-ProRule" id="PRU00175"/>
    </source>
</evidence>
<keyword evidence="3" id="KW-0862">Zinc</keyword>
<dbReference type="InterPro" id="IPR051834">
    <property type="entry name" value="RING_finger_E3_ligase"/>
</dbReference>
<reference evidence="7" key="1">
    <citation type="submission" date="2020-10" db="EMBL/GenBank/DDBJ databases">
        <authorList>
            <person name="Han B."/>
            <person name="Lu T."/>
            <person name="Zhao Q."/>
            <person name="Huang X."/>
            <person name="Zhao Y."/>
        </authorList>
    </citation>
    <scope>NUCLEOTIDE SEQUENCE</scope>
</reference>
<dbReference type="GO" id="GO:0061630">
    <property type="term" value="F:ubiquitin protein ligase activity"/>
    <property type="evidence" value="ECO:0007669"/>
    <property type="project" value="TreeGrafter"/>
</dbReference>
<evidence type="ECO:0000256" key="2">
    <source>
        <dbReference type="ARBA" id="ARBA00022771"/>
    </source>
</evidence>
<keyword evidence="1" id="KW-0479">Metal-binding</keyword>
<dbReference type="EMBL" id="CAJGYO010000007">
    <property type="protein sequence ID" value="CAD6241872.1"/>
    <property type="molecule type" value="Genomic_DNA"/>
</dbReference>
<dbReference type="PANTHER" id="PTHR45931">
    <property type="entry name" value="SI:CH211-59O9.10"/>
    <property type="match status" value="1"/>
</dbReference>
<proteinExistence type="predicted"/>
<keyword evidence="8" id="KW-1185">Reference proteome</keyword>
<protein>
    <recommendedName>
        <fullName evidence="6">RING-type domain-containing protein</fullName>
    </recommendedName>
</protein>
<keyword evidence="2 4" id="KW-0863">Zinc-finger</keyword>
<dbReference type="CDD" id="cd16454">
    <property type="entry name" value="RING-H2_PA-TM-RING"/>
    <property type="match status" value="1"/>
</dbReference>
<feature type="domain" description="RING-type" evidence="6">
    <location>
        <begin position="201"/>
        <end position="242"/>
    </location>
</feature>
<dbReference type="Pfam" id="PF13639">
    <property type="entry name" value="zf-RING_2"/>
    <property type="match status" value="1"/>
</dbReference>
<dbReference type="AlphaFoldDB" id="A0A811PH99"/>
<sequence>MAGMLPGVESARRRRVRQSSSGAAEARRASLCLYAGGRGRDLGLGSSSSAAASSKARTLVAISLFVHVVRSGACGETTTAMARAWTTTLGSDAREAKERLDHKLRGHRQPVVLKRHQMSTRPPPAKPHDDAARGGMGGGGDSDGHHRHHSATATTCGVLLQREVLSSPSRPRKGGGGRFGWCGLPGGRCAPPPEADAEAECAVCLEELRAGDVVARLPCAHRFHWSCAVPWVQAVSRCPVCRAHVATGPS</sequence>
<organism evidence="7 8">
    <name type="scientific">Miscanthus lutarioriparius</name>
    <dbReference type="NCBI Taxonomy" id="422564"/>
    <lineage>
        <taxon>Eukaryota</taxon>
        <taxon>Viridiplantae</taxon>
        <taxon>Streptophyta</taxon>
        <taxon>Embryophyta</taxon>
        <taxon>Tracheophyta</taxon>
        <taxon>Spermatophyta</taxon>
        <taxon>Magnoliopsida</taxon>
        <taxon>Liliopsida</taxon>
        <taxon>Poales</taxon>
        <taxon>Poaceae</taxon>
        <taxon>PACMAD clade</taxon>
        <taxon>Panicoideae</taxon>
        <taxon>Andropogonodae</taxon>
        <taxon>Andropogoneae</taxon>
        <taxon>Saccharinae</taxon>
        <taxon>Miscanthus</taxon>
    </lineage>
</organism>
<dbReference type="SMART" id="SM00184">
    <property type="entry name" value="RING"/>
    <property type="match status" value="1"/>
</dbReference>
<evidence type="ECO:0000256" key="3">
    <source>
        <dbReference type="ARBA" id="ARBA00022833"/>
    </source>
</evidence>
<dbReference type="Proteomes" id="UP000604825">
    <property type="component" value="Unassembled WGS sequence"/>
</dbReference>
<dbReference type="InterPro" id="IPR001841">
    <property type="entry name" value="Znf_RING"/>
</dbReference>
<dbReference type="SUPFAM" id="SSF57850">
    <property type="entry name" value="RING/U-box"/>
    <property type="match status" value="1"/>
</dbReference>
<feature type="region of interest" description="Disordered" evidence="5">
    <location>
        <begin position="116"/>
        <end position="151"/>
    </location>
</feature>
<dbReference type="PANTHER" id="PTHR45931:SF3">
    <property type="entry name" value="RING ZINC FINGER-CONTAINING PROTEIN"/>
    <property type="match status" value="1"/>
</dbReference>
<dbReference type="InterPro" id="IPR013083">
    <property type="entry name" value="Znf_RING/FYVE/PHD"/>
</dbReference>
<dbReference type="PROSITE" id="PS50089">
    <property type="entry name" value="ZF_RING_2"/>
    <property type="match status" value="1"/>
</dbReference>
<accession>A0A811PH99</accession>
<feature type="region of interest" description="Disordered" evidence="5">
    <location>
        <begin position="1"/>
        <end position="22"/>
    </location>
</feature>
<comment type="caution">
    <text evidence="7">The sequence shown here is derived from an EMBL/GenBank/DDBJ whole genome shotgun (WGS) entry which is preliminary data.</text>
</comment>
<evidence type="ECO:0000313" key="8">
    <source>
        <dbReference type="Proteomes" id="UP000604825"/>
    </source>
</evidence>
<dbReference type="OrthoDB" id="8062037at2759"/>
<evidence type="ECO:0000259" key="6">
    <source>
        <dbReference type="PROSITE" id="PS50089"/>
    </source>
</evidence>
<evidence type="ECO:0000313" key="7">
    <source>
        <dbReference type="EMBL" id="CAD6241872.1"/>
    </source>
</evidence>
<evidence type="ECO:0000256" key="1">
    <source>
        <dbReference type="ARBA" id="ARBA00022723"/>
    </source>
</evidence>
<dbReference type="Gene3D" id="3.30.40.10">
    <property type="entry name" value="Zinc/RING finger domain, C3HC4 (zinc finger)"/>
    <property type="match status" value="1"/>
</dbReference>
<name>A0A811PH99_9POAL</name>
<gene>
    <name evidence="7" type="ORF">NCGR_LOCUS27536</name>
</gene>
<dbReference type="GO" id="GO:0006511">
    <property type="term" value="P:ubiquitin-dependent protein catabolic process"/>
    <property type="evidence" value="ECO:0007669"/>
    <property type="project" value="TreeGrafter"/>
</dbReference>
<evidence type="ECO:0000256" key="5">
    <source>
        <dbReference type="SAM" id="MobiDB-lite"/>
    </source>
</evidence>
<dbReference type="GO" id="GO:0005634">
    <property type="term" value="C:nucleus"/>
    <property type="evidence" value="ECO:0007669"/>
    <property type="project" value="TreeGrafter"/>
</dbReference>
<dbReference type="GO" id="GO:0008270">
    <property type="term" value="F:zinc ion binding"/>
    <property type="evidence" value="ECO:0007669"/>
    <property type="project" value="UniProtKB-KW"/>
</dbReference>